<dbReference type="InterPro" id="IPR027417">
    <property type="entry name" value="P-loop_NTPase"/>
</dbReference>
<evidence type="ECO:0000256" key="8">
    <source>
        <dbReference type="ARBA" id="ARBA00022833"/>
    </source>
</evidence>
<dbReference type="CDD" id="cd18137">
    <property type="entry name" value="HLD_clamp_pol_III_gamma_tau"/>
    <property type="match status" value="1"/>
</dbReference>
<dbReference type="InterPro" id="IPR022754">
    <property type="entry name" value="DNA_pol_III_gamma-3"/>
</dbReference>
<dbReference type="EC" id="2.7.7.7" evidence="2 14"/>
<evidence type="ECO:0000256" key="12">
    <source>
        <dbReference type="ARBA" id="ARBA00049244"/>
    </source>
</evidence>
<accession>A0A1G8YB38</accession>
<dbReference type="FunFam" id="3.40.50.300:FF:000014">
    <property type="entry name" value="DNA polymerase III subunit gamma/tau"/>
    <property type="match status" value="1"/>
</dbReference>
<dbReference type="InterPro" id="IPR003593">
    <property type="entry name" value="AAA+_ATPase"/>
</dbReference>
<keyword evidence="3 14" id="KW-0808">Transferase</keyword>
<evidence type="ECO:0000256" key="15">
    <source>
        <dbReference type="SAM" id="MobiDB-lite"/>
    </source>
</evidence>
<dbReference type="Pfam" id="PF12169">
    <property type="entry name" value="DNA_pol3_gamma3"/>
    <property type="match status" value="1"/>
</dbReference>
<dbReference type="SMART" id="SM00382">
    <property type="entry name" value="AAA"/>
    <property type="match status" value="1"/>
</dbReference>
<keyword evidence="10 14" id="KW-0239">DNA-directed DNA polymerase</keyword>
<dbReference type="Gene3D" id="1.20.272.10">
    <property type="match status" value="1"/>
</dbReference>
<dbReference type="InterPro" id="IPR008921">
    <property type="entry name" value="DNA_pol3_clamp-load_cplx_C"/>
</dbReference>
<organism evidence="17 18">
    <name type="scientific">Nonomuraea jiangxiensis</name>
    <dbReference type="NCBI Taxonomy" id="633440"/>
    <lineage>
        <taxon>Bacteria</taxon>
        <taxon>Bacillati</taxon>
        <taxon>Actinomycetota</taxon>
        <taxon>Actinomycetes</taxon>
        <taxon>Streptosporangiales</taxon>
        <taxon>Streptosporangiaceae</taxon>
        <taxon>Nonomuraea</taxon>
    </lineage>
</organism>
<feature type="compositionally biased region" description="Acidic residues" evidence="15">
    <location>
        <begin position="758"/>
        <end position="768"/>
    </location>
</feature>
<feature type="compositionally biased region" description="Gly residues" evidence="15">
    <location>
        <begin position="611"/>
        <end position="631"/>
    </location>
</feature>
<dbReference type="GO" id="GO:0046872">
    <property type="term" value="F:metal ion binding"/>
    <property type="evidence" value="ECO:0007669"/>
    <property type="project" value="UniProtKB-KW"/>
</dbReference>
<dbReference type="Gene3D" id="3.40.50.300">
    <property type="entry name" value="P-loop containing nucleotide triphosphate hydrolases"/>
    <property type="match status" value="1"/>
</dbReference>
<name>A0A1G8YB38_9ACTN</name>
<keyword evidence="7 14" id="KW-0547">Nucleotide-binding</keyword>
<feature type="compositionally biased region" description="Low complexity" evidence="15">
    <location>
        <begin position="632"/>
        <end position="645"/>
    </location>
</feature>
<comment type="function">
    <text evidence="11 14">DNA polymerase III is a complex, multichain enzyme responsible for most of the replicative synthesis in bacteria. This DNA polymerase also exhibits 3' to 5' exonuclease activity.</text>
</comment>
<feature type="region of interest" description="Disordered" evidence="15">
    <location>
        <begin position="409"/>
        <end position="512"/>
    </location>
</feature>
<dbReference type="OrthoDB" id="9810148at2"/>
<keyword evidence="9 14" id="KW-0067">ATP-binding</keyword>
<keyword evidence="8" id="KW-0862">Zinc</keyword>
<evidence type="ECO:0000256" key="11">
    <source>
        <dbReference type="ARBA" id="ARBA00037724"/>
    </source>
</evidence>
<evidence type="ECO:0000256" key="3">
    <source>
        <dbReference type="ARBA" id="ARBA00022679"/>
    </source>
</evidence>
<keyword evidence="6" id="KW-0479">Metal-binding</keyword>
<evidence type="ECO:0000256" key="13">
    <source>
        <dbReference type="ARBA" id="ARBA00074577"/>
    </source>
</evidence>
<gene>
    <name evidence="14" type="primary">dnaX</name>
    <name evidence="17" type="ORF">SAMN05421869_113220</name>
</gene>
<dbReference type="PANTHER" id="PTHR11669:SF0">
    <property type="entry name" value="PROTEIN STICHEL-LIKE 2"/>
    <property type="match status" value="1"/>
</dbReference>
<dbReference type="CDD" id="cd00009">
    <property type="entry name" value="AAA"/>
    <property type="match status" value="1"/>
</dbReference>
<dbReference type="GO" id="GO:0009360">
    <property type="term" value="C:DNA polymerase III complex"/>
    <property type="evidence" value="ECO:0007669"/>
    <property type="project" value="InterPro"/>
</dbReference>
<feature type="compositionally biased region" description="Low complexity" evidence="15">
    <location>
        <begin position="409"/>
        <end position="421"/>
    </location>
</feature>
<comment type="catalytic activity">
    <reaction evidence="12 14">
        <text>DNA(n) + a 2'-deoxyribonucleoside 5'-triphosphate = DNA(n+1) + diphosphate</text>
        <dbReference type="Rhea" id="RHEA:22508"/>
        <dbReference type="Rhea" id="RHEA-COMP:17339"/>
        <dbReference type="Rhea" id="RHEA-COMP:17340"/>
        <dbReference type="ChEBI" id="CHEBI:33019"/>
        <dbReference type="ChEBI" id="CHEBI:61560"/>
        <dbReference type="ChEBI" id="CHEBI:173112"/>
        <dbReference type="EC" id="2.7.7.7"/>
    </reaction>
</comment>
<dbReference type="GO" id="GO:0003677">
    <property type="term" value="F:DNA binding"/>
    <property type="evidence" value="ECO:0007669"/>
    <property type="project" value="InterPro"/>
</dbReference>
<dbReference type="GO" id="GO:0006261">
    <property type="term" value="P:DNA-templated DNA replication"/>
    <property type="evidence" value="ECO:0007669"/>
    <property type="project" value="TreeGrafter"/>
</dbReference>
<evidence type="ECO:0000313" key="18">
    <source>
        <dbReference type="Proteomes" id="UP000199202"/>
    </source>
</evidence>
<dbReference type="RefSeq" id="WP_090937614.1">
    <property type="nucleotide sequence ID" value="NZ_FNDJ01000013.1"/>
</dbReference>
<dbReference type="FunFam" id="1.20.272.10:FF:000003">
    <property type="entry name" value="DNA polymerase III subunit gamma/tau"/>
    <property type="match status" value="1"/>
</dbReference>
<feature type="domain" description="AAA+ ATPase" evidence="16">
    <location>
        <begin position="36"/>
        <end position="198"/>
    </location>
</feature>
<dbReference type="Pfam" id="PF13177">
    <property type="entry name" value="DNA_pol3_delta2"/>
    <property type="match status" value="1"/>
</dbReference>
<dbReference type="EMBL" id="FNDJ01000013">
    <property type="protein sequence ID" value="SDJ99883.1"/>
    <property type="molecule type" value="Genomic_DNA"/>
</dbReference>
<dbReference type="Pfam" id="PF22608">
    <property type="entry name" value="DNAX_ATPase_lid"/>
    <property type="match status" value="1"/>
</dbReference>
<feature type="region of interest" description="Disordered" evidence="15">
    <location>
        <begin position="592"/>
        <end position="768"/>
    </location>
</feature>
<comment type="similarity">
    <text evidence="1 14">Belongs to the DnaX/STICHEL family.</text>
</comment>
<feature type="compositionally biased region" description="Polar residues" evidence="15">
    <location>
        <begin position="713"/>
        <end position="722"/>
    </location>
</feature>
<keyword evidence="18" id="KW-1185">Reference proteome</keyword>
<keyword evidence="4 14" id="KW-0548">Nucleotidyltransferase</keyword>
<evidence type="ECO:0000256" key="1">
    <source>
        <dbReference type="ARBA" id="ARBA00006360"/>
    </source>
</evidence>
<proteinExistence type="inferred from homology"/>
<evidence type="ECO:0000256" key="7">
    <source>
        <dbReference type="ARBA" id="ARBA00022741"/>
    </source>
</evidence>
<sequence length="795" mass="80902">MSLALYRKYRPGTFAEVKGQEHVTDPLRQALRTGRINHAYLFSGPRGCGKTSSARILARSLNCEQGPTPDPCGVCESCVALAPTGPGHLDVIEIDAASHGGVDDARDLRERAFFAPVSARYKIYIIDEAHMVTREGFNALLKLVEEPPPHLKFIFATTEPEKVIGTIKSRTHHYPFRLMPPATLRALLEEILTSENVPFEPNALPLVVRAGAGSARDSLSILDQLLAGAEEDGITYAKAVSLLGYTDGDLLDEVVNAFAARDGAQVFHTVNRVIEGGHDPRRFASDLLERFRDLVILANVPEAASSGLLDRPADELERLVQQAASMGPAELTRAAEVFNAGLTEMRGATSPRLLLELMCARVLLPGASQGEDALLARLERLERGGAVAQMAARATGAASTSAAPVAPAAAAPSPAASSPVAIPRPGMSRGQPASAGSAQAGAPVEAAGGAVSASGSTGAAAPADDWPETARPGSSAAATGAQSPSAGGTQSAPQGSSEPATSAGQGGPVAGGAGAMQAQWPAVLAALKQRSIVVWANVSTNAQVVGVESNLVTLGFSQVGAMKNFTGGGKDAVVAAALGDVLGGTWRVEAVVGGAPAPGPPPSRGPARPQGGQGTTGPAGHNQGHGQGSPGSQGSTGPQGTAGAQSSVPAPHGRTSSHGTSSQGTSSQATSQDDGQGAQDPGQPPGHQTTDESWPDAPDDLAPGSPPAPDFTHTVSAVQHTSGGAPAAAQAGPRVPAARRGAPAWPEKIPGRDKGLESDDVDPLNDEDADVDAVSGMALLERELGAKVIGEIDHT</sequence>
<evidence type="ECO:0000313" key="17">
    <source>
        <dbReference type="EMBL" id="SDJ99883.1"/>
    </source>
</evidence>
<dbReference type="Proteomes" id="UP000199202">
    <property type="component" value="Unassembled WGS sequence"/>
</dbReference>
<comment type="subunit">
    <text evidence="14">DNA polymerase III contains a core (composed of alpha, epsilon and theta chains) that associates with a tau subunit. This core dimerizes to form the POLIII' complex. PolIII' associates with the gamma complex (composed of gamma, delta, delta', psi and chi chains) and with the beta chain to form the complete DNA polymerase III complex.</text>
</comment>
<dbReference type="STRING" id="633440.SAMN05421869_113220"/>
<evidence type="ECO:0000256" key="5">
    <source>
        <dbReference type="ARBA" id="ARBA00022705"/>
    </source>
</evidence>
<feature type="compositionally biased region" description="Low complexity" evidence="15">
    <location>
        <begin position="653"/>
        <end position="681"/>
    </location>
</feature>
<feature type="compositionally biased region" description="Low complexity" evidence="15">
    <location>
        <begin position="430"/>
        <end position="463"/>
    </location>
</feature>
<feature type="compositionally biased region" description="Low complexity" evidence="15">
    <location>
        <begin position="723"/>
        <end position="744"/>
    </location>
</feature>
<evidence type="ECO:0000256" key="2">
    <source>
        <dbReference type="ARBA" id="ARBA00012417"/>
    </source>
</evidence>
<feature type="compositionally biased region" description="Polar residues" evidence="15">
    <location>
        <begin position="476"/>
        <end position="502"/>
    </location>
</feature>
<evidence type="ECO:0000256" key="10">
    <source>
        <dbReference type="ARBA" id="ARBA00022932"/>
    </source>
</evidence>
<evidence type="ECO:0000256" key="14">
    <source>
        <dbReference type="RuleBase" id="RU364063"/>
    </source>
</evidence>
<dbReference type="SUPFAM" id="SSF52540">
    <property type="entry name" value="P-loop containing nucleoside triphosphate hydrolases"/>
    <property type="match status" value="1"/>
</dbReference>
<dbReference type="InterPro" id="IPR050238">
    <property type="entry name" value="DNA_Rep/Repair_Clamp_Loader"/>
</dbReference>
<dbReference type="GO" id="GO:0005524">
    <property type="term" value="F:ATP binding"/>
    <property type="evidence" value="ECO:0007669"/>
    <property type="project" value="UniProtKB-KW"/>
</dbReference>
<dbReference type="SUPFAM" id="SSF48019">
    <property type="entry name" value="post-AAA+ oligomerization domain-like"/>
    <property type="match status" value="1"/>
</dbReference>
<dbReference type="InterPro" id="IPR012763">
    <property type="entry name" value="DNA_pol_III_sug/sutau_N"/>
</dbReference>
<dbReference type="PANTHER" id="PTHR11669">
    <property type="entry name" value="REPLICATION FACTOR C / DNA POLYMERASE III GAMMA-TAU SUBUNIT"/>
    <property type="match status" value="1"/>
</dbReference>
<dbReference type="InterPro" id="IPR045085">
    <property type="entry name" value="HLD_clamp_pol_III_gamma_tau"/>
</dbReference>
<keyword evidence="5 14" id="KW-0235">DNA replication</keyword>
<protein>
    <recommendedName>
        <fullName evidence="13 14">DNA polymerase III subunit gamma/tau</fullName>
        <ecNumber evidence="2 14">2.7.7.7</ecNumber>
    </recommendedName>
</protein>
<evidence type="ECO:0000256" key="9">
    <source>
        <dbReference type="ARBA" id="ARBA00022840"/>
    </source>
</evidence>
<dbReference type="Gene3D" id="1.10.8.60">
    <property type="match status" value="1"/>
</dbReference>
<dbReference type="GO" id="GO:0003887">
    <property type="term" value="F:DNA-directed DNA polymerase activity"/>
    <property type="evidence" value="ECO:0007669"/>
    <property type="project" value="UniProtKB-KW"/>
</dbReference>
<dbReference type="NCBIfam" id="NF005846">
    <property type="entry name" value="PRK07764.1-6"/>
    <property type="match status" value="1"/>
</dbReference>
<evidence type="ECO:0000256" key="6">
    <source>
        <dbReference type="ARBA" id="ARBA00022723"/>
    </source>
</evidence>
<dbReference type="AlphaFoldDB" id="A0A1G8YB38"/>
<evidence type="ECO:0000259" key="16">
    <source>
        <dbReference type="SMART" id="SM00382"/>
    </source>
</evidence>
<reference evidence="17 18" key="1">
    <citation type="submission" date="2016-10" db="EMBL/GenBank/DDBJ databases">
        <authorList>
            <person name="de Groot N.N."/>
        </authorList>
    </citation>
    <scope>NUCLEOTIDE SEQUENCE [LARGE SCALE GENOMIC DNA]</scope>
    <source>
        <strain evidence="17 18">CGMCC 4.6533</strain>
    </source>
</reference>
<evidence type="ECO:0000256" key="4">
    <source>
        <dbReference type="ARBA" id="ARBA00022695"/>
    </source>
</evidence>
<dbReference type="NCBIfam" id="TIGR02397">
    <property type="entry name" value="dnaX_nterm"/>
    <property type="match status" value="1"/>
</dbReference>